<comment type="caution">
    <text evidence="9">The sequence shown here is derived from an EMBL/GenBank/DDBJ whole genome shotgun (WGS) entry which is preliminary data.</text>
</comment>
<dbReference type="PANTHER" id="PTHR33202">
    <property type="entry name" value="ZINC UPTAKE REGULATION PROTEIN"/>
    <property type="match status" value="1"/>
</dbReference>
<accession>A0ABS4JFP4</accession>
<keyword evidence="6" id="KW-0805">Transcription regulation</keyword>
<gene>
    <name evidence="9" type="ORF">J2Z69_000428</name>
</gene>
<evidence type="ECO:0000256" key="8">
    <source>
        <dbReference type="ARBA" id="ARBA00023163"/>
    </source>
</evidence>
<dbReference type="Gene3D" id="3.30.1490.190">
    <property type="match status" value="1"/>
</dbReference>
<dbReference type="PANTHER" id="PTHR33202:SF1">
    <property type="entry name" value="FERRIC UPTAKE REGULATION PROTEIN"/>
    <property type="match status" value="1"/>
</dbReference>
<keyword evidence="3" id="KW-0963">Cytoplasm</keyword>
<dbReference type="InterPro" id="IPR043135">
    <property type="entry name" value="Fur_C"/>
</dbReference>
<keyword evidence="8" id="KW-0804">Transcription</keyword>
<keyword evidence="5" id="KW-0862">Zinc</keyword>
<comment type="similarity">
    <text evidence="2">Belongs to the Fur family.</text>
</comment>
<evidence type="ECO:0000256" key="2">
    <source>
        <dbReference type="ARBA" id="ARBA00007957"/>
    </source>
</evidence>
<evidence type="ECO:0000256" key="5">
    <source>
        <dbReference type="ARBA" id="ARBA00022833"/>
    </source>
</evidence>
<keyword evidence="7" id="KW-0238">DNA-binding</keyword>
<dbReference type="InterPro" id="IPR036390">
    <property type="entry name" value="WH_DNA-bd_sf"/>
</dbReference>
<protein>
    <submittedName>
        <fullName evidence="9">Fur family zinc uptake transcriptional regulator</fullName>
    </submittedName>
</protein>
<evidence type="ECO:0000313" key="10">
    <source>
        <dbReference type="Proteomes" id="UP001519288"/>
    </source>
</evidence>
<evidence type="ECO:0000256" key="3">
    <source>
        <dbReference type="ARBA" id="ARBA00022490"/>
    </source>
</evidence>
<comment type="subcellular location">
    <subcellularLocation>
        <location evidence="1">Cytoplasm</location>
    </subcellularLocation>
</comment>
<sequence>MMLSTDEIIQTMSSQGLRITDQRKTLAKLFAETDGYLTPKDVYEFMCKKYSGLSFDTVYRNLRVMEELGVIEQIVFEDGLKFRGSCNQDHHHHHMICLQCEKTYPIQFCPMTFADAPDQFQIVKHKFEVFGYCKNCREDRAGMNLTPATVEGEK</sequence>
<reference evidence="9 10" key="1">
    <citation type="submission" date="2021-03" db="EMBL/GenBank/DDBJ databases">
        <title>Genomic Encyclopedia of Type Strains, Phase IV (KMG-IV): sequencing the most valuable type-strain genomes for metagenomic binning, comparative biology and taxonomic classification.</title>
        <authorList>
            <person name="Goeker M."/>
        </authorList>
    </citation>
    <scope>NUCLEOTIDE SEQUENCE [LARGE SCALE GENOMIC DNA]</scope>
    <source>
        <strain evidence="9 10">DSM 26806</strain>
    </source>
</reference>
<evidence type="ECO:0000256" key="7">
    <source>
        <dbReference type="ARBA" id="ARBA00023125"/>
    </source>
</evidence>
<evidence type="ECO:0000256" key="6">
    <source>
        <dbReference type="ARBA" id="ARBA00023015"/>
    </source>
</evidence>
<evidence type="ECO:0000313" key="9">
    <source>
        <dbReference type="EMBL" id="MBP1999409.1"/>
    </source>
</evidence>
<keyword evidence="10" id="KW-1185">Reference proteome</keyword>
<name>A0ABS4JFP4_9BACL</name>
<dbReference type="SUPFAM" id="SSF46785">
    <property type="entry name" value="Winged helix' DNA-binding domain"/>
    <property type="match status" value="1"/>
</dbReference>
<organism evidence="9 10">
    <name type="scientific">Paenibacillus shirakamiensis</name>
    <dbReference type="NCBI Taxonomy" id="1265935"/>
    <lineage>
        <taxon>Bacteria</taxon>
        <taxon>Bacillati</taxon>
        <taxon>Bacillota</taxon>
        <taxon>Bacilli</taxon>
        <taxon>Bacillales</taxon>
        <taxon>Paenibacillaceae</taxon>
        <taxon>Paenibacillus</taxon>
    </lineage>
</organism>
<dbReference type="CDD" id="cd07153">
    <property type="entry name" value="Fur_like"/>
    <property type="match status" value="1"/>
</dbReference>
<evidence type="ECO:0000256" key="4">
    <source>
        <dbReference type="ARBA" id="ARBA00022491"/>
    </source>
</evidence>
<dbReference type="InterPro" id="IPR002481">
    <property type="entry name" value="FUR"/>
</dbReference>
<evidence type="ECO:0000256" key="1">
    <source>
        <dbReference type="ARBA" id="ARBA00004496"/>
    </source>
</evidence>
<dbReference type="EMBL" id="JAGGLD010000001">
    <property type="protein sequence ID" value="MBP1999409.1"/>
    <property type="molecule type" value="Genomic_DNA"/>
</dbReference>
<proteinExistence type="inferred from homology"/>
<dbReference type="Proteomes" id="UP001519288">
    <property type="component" value="Unassembled WGS sequence"/>
</dbReference>
<keyword evidence="4" id="KW-0678">Repressor</keyword>
<dbReference type="Pfam" id="PF01475">
    <property type="entry name" value="FUR"/>
    <property type="match status" value="1"/>
</dbReference>
<dbReference type="Gene3D" id="1.10.10.10">
    <property type="entry name" value="Winged helix-like DNA-binding domain superfamily/Winged helix DNA-binding domain"/>
    <property type="match status" value="1"/>
</dbReference>
<dbReference type="InterPro" id="IPR036388">
    <property type="entry name" value="WH-like_DNA-bd_sf"/>
</dbReference>